<name>A0A3S4RLK2_MYCCI</name>
<dbReference type="Pfam" id="PF12697">
    <property type="entry name" value="Abhydrolase_6"/>
    <property type="match status" value="1"/>
</dbReference>
<evidence type="ECO:0000259" key="1">
    <source>
        <dbReference type="Pfam" id="PF12697"/>
    </source>
</evidence>
<dbReference type="PRINTS" id="PR00111">
    <property type="entry name" value="ABHYDROLASE"/>
</dbReference>
<gene>
    <name evidence="2" type="primary">hsaD_3</name>
    <name evidence="2" type="ORF">NCTC10485_01434</name>
</gene>
<dbReference type="Proteomes" id="UP000282551">
    <property type="component" value="Chromosome"/>
</dbReference>
<dbReference type="InterPro" id="IPR029058">
    <property type="entry name" value="AB_hydrolase_fold"/>
</dbReference>
<dbReference type="EC" id="3.7.1.8" evidence="2"/>
<dbReference type="PANTHER" id="PTHR46438">
    <property type="entry name" value="ALPHA/BETA-HYDROLASES SUPERFAMILY PROTEIN"/>
    <property type="match status" value="1"/>
</dbReference>
<reference evidence="2 3" key="1">
    <citation type="submission" date="2018-12" db="EMBL/GenBank/DDBJ databases">
        <authorList>
            <consortium name="Pathogen Informatics"/>
        </authorList>
    </citation>
    <scope>NUCLEOTIDE SEQUENCE [LARGE SCALE GENOMIC DNA]</scope>
    <source>
        <strain evidence="2 3">NCTC10485</strain>
    </source>
</reference>
<dbReference type="GO" id="GO:0016787">
    <property type="term" value="F:hydrolase activity"/>
    <property type="evidence" value="ECO:0007669"/>
    <property type="project" value="UniProtKB-KW"/>
</dbReference>
<accession>A0A3S4RLK2</accession>
<dbReference type="OrthoDB" id="9801162at2"/>
<dbReference type="AlphaFoldDB" id="A0A3S4RLK2"/>
<proteinExistence type="predicted"/>
<organism evidence="2 3">
    <name type="scientific">Mycolicibacterium chitae</name>
    <name type="common">Mycobacterium chitae</name>
    <dbReference type="NCBI Taxonomy" id="1792"/>
    <lineage>
        <taxon>Bacteria</taxon>
        <taxon>Bacillati</taxon>
        <taxon>Actinomycetota</taxon>
        <taxon>Actinomycetes</taxon>
        <taxon>Mycobacteriales</taxon>
        <taxon>Mycobacteriaceae</taxon>
        <taxon>Mycolicibacterium</taxon>
    </lineage>
</organism>
<protein>
    <submittedName>
        <fullName evidence="2">2-hydroxy-6-oxo-2,4-heptadienoate hydrolase</fullName>
        <ecNumber evidence="2">3.7.1.8</ecNumber>
    </submittedName>
</protein>
<dbReference type="SUPFAM" id="SSF53474">
    <property type="entry name" value="alpha/beta-Hydrolases"/>
    <property type="match status" value="1"/>
</dbReference>
<keyword evidence="2" id="KW-0378">Hydrolase</keyword>
<keyword evidence="3" id="KW-1185">Reference proteome</keyword>
<evidence type="ECO:0000313" key="2">
    <source>
        <dbReference type="EMBL" id="VEG47105.1"/>
    </source>
</evidence>
<feature type="domain" description="AB hydrolase-1" evidence="1">
    <location>
        <begin position="28"/>
        <end position="266"/>
    </location>
</feature>
<dbReference type="PRINTS" id="PR00412">
    <property type="entry name" value="EPOXHYDRLASE"/>
</dbReference>
<dbReference type="EMBL" id="LR134355">
    <property type="protein sequence ID" value="VEG47105.1"/>
    <property type="molecule type" value="Genomic_DNA"/>
</dbReference>
<dbReference type="InterPro" id="IPR000639">
    <property type="entry name" value="Epox_hydrolase-like"/>
</dbReference>
<evidence type="ECO:0000313" key="3">
    <source>
        <dbReference type="Proteomes" id="UP000282551"/>
    </source>
</evidence>
<dbReference type="InterPro" id="IPR000073">
    <property type="entry name" value="AB_hydrolase_1"/>
</dbReference>
<dbReference type="PANTHER" id="PTHR46438:SF11">
    <property type="entry name" value="LIPASE-RELATED"/>
    <property type="match status" value="1"/>
</dbReference>
<sequence>MNFQRKTITVDGLVTSYLEAGAEHAQTVVLLHGGEFGAGAELGWERTISALGERFRVLAPDMLGYGHTAKVLDFVDGRGMRIRHVAAFCAAVGVDSAHFVGNSMGAINLLVDATSTDPVLPMRSLVAICGGGEIQNNEHMRALYDYDATLGAMKAIVTALFFAPSYPEDEAYVARRHESATLPGAWETIAAARFRRPGSEPPAAASSRRAYERITVPTLIVEGGGDKLLPTGWAAEIAAQIDGARSAVIENAGHCPQIEQPRAVNDLLLSFLGDQDDTDRTGTKSGAHAP</sequence>
<dbReference type="RefSeq" id="WP_126333084.1">
    <property type="nucleotide sequence ID" value="NZ_AP022604.1"/>
</dbReference>
<dbReference type="Gene3D" id="3.40.50.1820">
    <property type="entry name" value="alpha/beta hydrolase"/>
    <property type="match status" value="1"/>
</dbReference>